<evidence type="ECO:0000313" key="2">
    <source>
        <dbReference type="Proteomes" id="UP000199159"/>
    </source>
</evidence>
<reference evidence="2" key="1">
    <citation type="submission" date="2016-10" db="EMBL/GenBank/DDBJ databases">
        <authorList>
            <person name="Varghese N."/>
            <person name="Submissions S."/>
        </authorList>
    </citation>
    <scope>NUCLEOTIDE SEQUENCE [LARGE SCALE GENOMIC DNA]</scope>
    <source>
        <strain evidence="2">IBRC-M10078</strain>
    </source>
</reference>
<evidence type="ECO:0000313" key="1">
    <source>
        <dbReference type="EMBL" id="SDP80294.1"/>
    </source>
</evidence>
<dbReference type="STRING" id="930152.SAMN05216565_107121"/>
<accession>A0A1H0VPN2</accession>
<keyword evidence="2" id="KW-1185">Reference proteome</keyword>
<name>A0A1H0VPN2_9BACI</name>
<sequence>MSVFVGVVPSSPVHIHAQRGNVILKPKEYTFGNTTVIVHSKLAHMNREEQRNWFQQEWENGNPVLKHIVEAAYNCQLHPKKSS</sequence>
<dbReference type="AlphaFoldDB" id="A0A1H0VPN2"/>
<organism evidence="1 2">
    <name type="scientific">Litchfieldia salsa</name>
    <dbReference type="NCBI Taxonomy" id="930152"/>
    <lineage>
        <taxon>Bacteria</taxon>
        <taxon>Bacillati</taxon>
        <taxon>Bacillota</taxon>
        <taxon>Bacilli</taxon>
        <taxon>Bacillales</taxon>
        <taxon>Bacillaceae</taxon>
        <taxon>Litchfieldia</taxon>
    </lineage>
</organism>
<dbReference type="RefSeq" id="WP_090855799.1">
    <property type="nucleotide sequence ID" value="NZ_FNJU01000007.1"/>
</dbReference>
<dbReference type="Proteomes" id="UP000199159">
    <property type="component" value="Unassembled WGS sequence"/>
</dbReference>
<gene>
    <name evidence="1" type="ORF">SAMN05216565_107121</name>
</gene>
<protein>
    <submittedName>
        <fullName evidence="1">Uncharacterized protein</fullName>
    </submittedName>
</protein>
<dbReference type="EMBL" id="FNJU01000007">
    <property type="protein sequence ID" value="SDP80294.1"/>
    <property type="molecule type" value="Genomic_DNA"/>
</dbReference>
<proteinExistence type="predicted"/>